<keyword evidence="2" id="KW-1185">Reference proteome</keyword>
<proteinExistence type="predicted"/>
<gene>
    <name evidence="1" type="ORF">FHS54_000780</name>
</gene>
<sequence>MDRIEHVFAALSHRMTSMSVPDRPACAPEPLASLIAKVNAAKRMYEPDLRQRGLSRPQ</sequence>
<dbReference type="AlphaFoldDB" id="A0A846M5F3"/>
<dbReference type="RefSeq" id="WP_167302444.1">
    <property type="nucleotide sequence ID" value="NZ_JAASQR010000001.1"/>
</dbReference>
<dbReference type="Proteomes" id="UP000576821">
    <property type="component" value="Unassembled WGS sequence"/>
</dbReference>
<organism evidence="1 2">
    <name type="scientific">Sphingobium vermicomposti</name>
    <dbReference type="NCBI Taxonomy" id="529005"/>
    <lineage>
        <taxon>Bacteria</taxon>
        <taxon>Pseudomonadati</taxon>
        <taxon>Pseudomonadota</taxon>
        <taxon>Alphaproteobacteria</taxon>
        <taxon>Sphingomonadales</taxon>
        <taxon>Sphingomonadaceae</taxon>
        <taxon>Sphingobium</taxon>
    </lineage>
</organism>
<dbReference type="EMBL" id="JAASQR010000001">
    <property type="protein sequence ID" value="NIJ15831.1"/>
    <property type="molecule type" value="Genomic_DNA"/>
</dbReference>
<evidence type="ECO:0000313" key="2">
    <source>
        <dbReference type="Proteomes" id="UP000576821"/>
    </source>
</evidence>
<protein>
    <submittedName>
        <fullName evidence="1">Uncharacterized protein</fullName>
    </submittedName>
</protein>
<comment type="caution">
    <text evidence="1">The sequence shown here is derived from an EMBL/GenBank/DDBJ whole genome shotgun (WGS) entry which is preliminary data.</text>
</comment>
<name>A0A846M5F3_9SPHN</name>
<evidence type="ECO:0000313" key="1">
    <source>
        <dbReference type="EMBL" id="NIJ15831.1"/>
    </source>
</evidence>
<reference evidence="1 2" key="1">
    <citation type="submission" date="2020-03" db="EMBL/GenBank/DDBJ databases">
        <title>Genomic Encyclopedia of Type Strains, Phase IV (KMG-IV): sequencing the most valuable type-strain genomes for metagenomic binning, comparative biology and taxonomic classification.</title>
        <authorList>
            <person name="Goeker M."/>
        </authorList>
    </citation>
    <scope>NUCLEOTIDE SEQUENCE [LARGE SCALE GENOMIC DNA]</scope>
    <source>
        <strain evidence="1 2">DSM 21299</strain>
    </source>
</reference>
<accession>A0A846M5F3</accession>